<proteinExistence type="predicted"/>
<evidence type="ECO:0000256" key="2">
    <source>
        <dbReference type="ARBA" id="ARBA00022679"/>
    </source>
</evidence>
<dbReference type="EMBL" id="JAIZPD010000001">
    <property type="protein sequence ID" value="KAH0967985.1"/>
    <property type="molecule type" value="Genomic_DNA"/>
</dbReference>
<dbReference type="OrthoDB" id="2410195at2759"/>
<accession>A0A9P8SNK8</accession>
<feature type="domain" description="O-methyltransferase C-terminal" evidence="5">
    <location>
        <begin position="186"/>
        <end position="325"/>
    </location>
</feature>
<protein>
    <submittedName>
        <fullName evidence="6">O-methyltransferase domain-containing protein</fullName>
    </submittedName>
</protein>
<keyword evidence="2" id="KW-0808">Transferase</keyword>
<dbReference type="SUPFAM" id="SSF46785">
    <property type="entry name" value="Winged helix' DNA-binding domain"/>
    <property type="match status" value="1"/>
</dbReference>
<dbReference type="GO" id="GO:0032259">
    <property type="term" value="P:methylation"/>
    <property type="evidence" value="ECO:0007669"/>
    <property type="project" value="UniProtKB-KW"/>
</dbReference>
<name>A0A9P8SNK8_9HYPO</name>
<dbReference type="GO" id="GO:0008171">
    <property type="term" value="F:O-methyltransferase activity"/>
    <property type="evidence" value="ECO:0007669"/>
    <property type="project" value="InterPro"/>
</dbReference>
<dbReference type="InterPro" id="IPR001077">
    <property type="entry name" value="COMT_C"/>
</dbReference>
<evidence type="ECO:0000313" key="6">
    <source>
        <dbReference type="EMBL" id="KAH0967985.1"/>
    </source>
</evidence>
<comment type="caution">
    <text evidence="6">The sequence shown here is derived from an EMBL/GenBank/DDBJ whole genome shotgun (WGS) entry which is preliminary data.</text>
</comment>
<dbReference type="InterPro" id="IPR036390">
    <property type="entry name" value="WH_DNA-bd_sf"/>
</dbReference>
<evidence type="ECO:0000256" key="3">
    <source>
        <dbReference type="ARBA" id="ARBA00022691"/>
    </source>
</evidence>
<feature type="active site" description="Proton acceptor" evidence="4">
    <location>
        <position position="257"/>
    </location>
</feature>
<dbReference type="InterPro" id="IPR016461">
    <property type="entry name" value="COMT-like"/>
</dbReference>
<gene>
    <name evidence="6" type="ORF">HRG_00627</name>
</gene>
<evidence type="ECO:0000313" key="7">
    <source>
        <dbReference type="Proteomes" id="UP000824596"/>
    </source>
</evidence>
<dbReference type="PANTHER" id="PTHR43712">
    <property type="entry name" value="PUTATIVE (AFU_ORTHOLOGUE AFUA_4G14580)-RELATED"/>
    <property type="match status" value="1"/>
</dbReference>
<organism evidence="6 7">
    <name type="scientific">Hirsutella rhossiliensis</name>
    <dbReference type="NCBI Taxonomy" id="111463"/>
    <lineage>
        <taxon>Eukaryota</taxon>
        <taxon>Fungi</taxon>
        <taxon>Dikarya</taxon>
        <taxon>Ascomycota</taxon>
        <taxon>Pezizomycotina</taxon>
        <taxon>Sordariomycetes</taxon>
        <taxon>Hypocreomycetidae</taxon>
        <taxon>Hypocreales</taxon>
        <taxon>Ophiocordycipitaceae</taxon>
        <taxon>Hirsutella</taxon>
    </lineage>
</organism>
<evidence type="ECO:0000259" key="5">
    <source>
        <dbReference type="Pfam" id="PF00891"/>
    </source>
</evidence>
<dbReference type="SUPFAM" id="SSF53335">
    <property type="entry name" value="S-adenosyl-L-methionine-dependent methyltransferases"/>
    <property type="match status" value="1"/>
</dbReference>
<dbReference type="InterPro" id="IPR029063">
    <property type="entry name" value="SAM-dependent_MTases_sf"/>
</dbReference>
<dbReference type="PIRSF" id="PIRSF005739">
    <property type="entry name" value="O-mtase"/>
    <property type="match status" value="1"/>
</dbReference>
<dbReference type="PROSITE" id="PS51683">
    <property type="entry name" value="SAM_OMT_II"/>
    <property type="match status" value="1"/>
</dbReference>
<dbReference type="RefSeq" id="XP_044725498.1">
    <property type="nucleotide sequence ID" value="XM_044859098.1"/>
</dbReference>
<dbReference type="InterPro" id="IPR036388">
    <property type="entry name" value="WH-like_DNA-bd_sf"/>
</dbReference>
<sequence>MIKHTLAQPVTLSAITLGVETGLFSILVQGDGSPWALKELASKLEMQESFLGRLMRHLAAMGYLIETGPDNYLPTNFTRALTLPLISAGYPLTLNAFMRSWVKFPAWAREHNYMAPESTLKTVLQYAFNTDLNMFDFFHSRPPNGVHFDNLMTGYRQGRPHWMDAGFYPVQEKLIQGLKPGADAVLLVDIGGGLGQDIVRFQSQYPEAPGRLVLQDQAVVTSKSIGIHDKIETMSYDFFTEQPVKGARAYYLHSVLHNWPDKACVQILKRVKEAMEPGYSRLLINDQVVPRTGAHWEVTALDLEMMVLLGARERVEEEWYQLLENMADLRVEKIWTLANGLESVIECVLR</sequence>
<evidence type="ECO:0000256" key="1">
    <source>
        <dbReference type="ARBA" id="ARBA00022603"/>
    </source>
</evidence>
<dbReference type="AlphaFoldDB" id="A0A9P8SNK8"/>
<dbReference type="Pfam" id="PF00891">
    <property type="entry name" value="Methyltransf_2"/>
    <property type="match status" value="1"/>
</dbReference>
<evidence type="ECO:0000256" key="4">
    <source>
        <dbReference type="PIRSR" id="PIRSR005739-1"/>
    </source>
</evidence>
<keyword evidence="1" id="KW-0489">Methyltransferase</keyword>
<keyword evidence="3" id="KW-0949">S-adenosyl-L-methionine</keyword>
<dbReference type="Proteomes" id="UP000824596">
    <property type="component" value="Unassembled WGS sequence"/>
</dbReference>
<reference evidence="6" key="1">
    <citation type="submission" date="2021-09" db="EMBL/GenBank/DDBJ databases">
        <title>A high-quality genome of the endoparasitic fungus Hirsutella rhossiliensis with a comparison of Hirsutella genomes reveals transposable elements contributing to genome size variation.</title>
        <authorList>
            <person name="Lin R."/>
            <person name="Jiao Y."/>
            <person name="Sun X."/>
            <person name="Ling J."/>
            <person name="Xie B."/>
            <person name="Cheng X."/>
        </authorList>
    </citation>
    <scope>NUCLEOTIDE SEQUENCE</scope>
    <source>
        <strain evidence="6">HR02</strain>
    </source>
</reference>
<dbReference type="Gene3D" id="3.40.50.150">
    <property type="entry name" value="Vaccinia Virus protein VP39"/>
    <property type="match status" value="1"/>
</dbReference>
<dbReference type="Gene3D" id="1.10.10.10">
    <property type="entry name" value="Winged helix-like DNA-binding domain superfamily/Winged helix DNA-binding domain"/>
    <property type="match status" value="1"/>
</dbReference>
<dbReference type="GeneID" id="68349756"/>
<dbReference type="PANTHER" id="PTHR43712:SF17">
    <property type="entry name" value="O-METHYLTRANSFERASE"/>
    <property type="match status" value="1"/>
</dbReference>
<keyword evidence="7" id="KW-1185">Reference proteome</keyword>